<accession>A0ABX2P9U1</accession>
<comment type="caution">
    <text evidence="2">The sequence shown here is derived from an EMBL/GenBank/DDBJ whole genome shotgun (WGS) entry which is preliminary data.</text>
</comment>
<evidence type="ECO:0000313" key="3">
    <source>
        <dbReference type="Proteomes" id="UP001516351"/>
    </source>
</evidence>
<protein>
    <submittedName>
        <fullName evidence="2">DotD/TraH family lipoprotein</fullName>
    </submittedName>
</protein>
<dbReference type="Gene3D" id="3.55.50.60">
    <property type="entry name" value="DotD protein"/>
    <property type="match status" value="1"/>
</dbReference>
<dbReference type="Proteomes" id="UP001516351">
    <property type="component" value="Unassembled WGS sequence"/>
</dbReference>
<name>A0ABX2P9U1_9PROT</name>
<evidence type="ECO:0000313" key="2">
    <source>
        <dbReference type="EMBL" id="NVN48120.1"/>
    </source>
</evidence>
<proteinExistence type="predicted"/>
<dbReference type="InterPro" id="IPR038140">
    <property type="entry name" value="DotD_sf"/>
</dbReference>
<keyword evidence="2" id="KW-0449">Lipoprotein</keyword>
<organism evidence="2 3">
    <name type="scientific">Asaia spathodeae</name>
    <dbReference type="NCBI Taxonomy" id="657016"/>
    <lineage>
        <taxon>Bacteria</taxon>
        <taxon>Pseudomonadati</taxon>
        <taxon>Pseudomonadota</taxon>
        <taxon>Alphaproteobacteria</taxon>
        <taxon>Acetobacterales</taxon>
        <taxon>Acetobacteraceae</taxon>
        <taxon>Asaia</taxon>
    </lineage>
</organism>
<dbReference type="InterPro" id="IPR031817">
    <property type="entry name" value="DotD"/>
</dbReference>
<reference evidence="2 3" key="1">
    <citation type="submission" date="2020-06" db="EMBL/GenBank/DDBJ databases">
        <title>Synonyms of Asaia species.</title>
        <authorList>
            <person name="Sombolestani A."/>
        </authorList>
    </citation>
    <scope>NUCLEOTIDE SEQUENCE [LARGE SCALE GENOMIC DNA]</scope>
    <source>
        <strain evidence="2 3">LMG 27047</strain>
    </source>
</reference>
<keyword evidence="1" id="KW-0732">Signal</keyword>
<dbReference type="Pfam" id="PF16816">
    <property type="entry name" value="DotD"/>
    <property type="match status" value="1"/>
</dbReference>
<feature type="chain" id="PRO_5047465835" evidence="1">
    <location>
        <begin position="31"/>
        <end position="144"/>
    </location>
</feature>
<evidence type="ECO:0000256" key="1">
    <source>
        <dbReference type="SAM" id="SignalP"/>
    </source>
</evidence>
<sequence length="144" mass="15747">MNGRRVIARLSGCALAVNLLGCTMPHPSPAEPIAQDMGHVLRGFDKIGAMRFPMVRDGSVLPAELQRPMSWVWRGPVDQAVKILAERIGYRTVIADKPDAPTVTFSVDHGTAATILDEMASGLENRASIMIDVPQHLIRVDWHA</sequence>
<dbReference type="EMBL" id="JABXXV010000010">
    <property type="protein sequence ID" value="NVN48120.1"/>
    <property type="molecule type" value="Genomic_DNA"/>
</dbReference>
<keyword evidence="3" id="KW-1185">Reference proteome</keyword>
<gene>
    <name evidence="2" type="ORF">HW542_15075</name>
</gene>
<feature type="signal peptide" evidence="1">
    <location>
        <begin position="1"/>
        <end position="30"/>
    </location>
</feature>
<dbReference type="RefSeq" id="WP_267312069.1">
    <property type="nucleotide sequence ID" value="NZ_JABXXU010000010.1"/>
</dbReference>